<evidence type="ECO:0000313" key="10">
    <source>
        <dbReference type="Proteomes" id="UP000186594"/>
    </source>
</evidence>
<dbReference type="OrthoDB" id="10254945at2759"/>
<dbReference type="PROSITE" id="PS00630">
    <property type="entry name" value="IMP_2"/>
    <property type="match status" value="1"/>
</dbReference>
<dbReference type="GO" id="GO:0046872">
    <property type="term" value="F:metal ion binding"/>
    <property type="evidence" value="ECO:0007669"/>
    <property type="project" value="UniProtKB-KW"/>
</dbReference>
<dbReference type="STRING" id="1198029.A0A1U7LLC5"/>
<dbReference type="PROSITE" id="PS00629">
    <property type="entry name" value="IMP_1"/>
    <property type="match status" value="1"/>
</dbReference>
<comment type="caution">
    <text evidence="9">The sequence shown here is derived from an EMBL/GenBank/DDBJ whole genome shotgun (WGS) entry which is preliminary data.</text>
</comment>
<comment type="pathway">
    <text evidence="8">Polyol metabolism; myo-inositol biosynthesis; myo-inositol from D-glucose 6-phosphate: step 2/2.</text>
</comment>
<feature type="binding site" evidence="7">
    <location>
        <position position="93"/>
    </location>
    <ligand>
        <name>Mg(2+)</name>
        <dbReference type="ChEBI" id="CHEBI:18420"/>
        <label>2</label>
    </ligand>
</feature>
<comment type="similarity">
    <text evidence="3 8">Belongs to the inositol monophosphatase superfamily.</text>
</comment>
<dbReference type="CDD" id="cd01639">
    <property type="entry name" value="IMPase"/>
    <property type="match status" value="1"/>
</dbReference>
<dbReference type="InterPro" id="IPR000760">
    <property type="entry name" value="Inositol_monophosphatase-like"/>
</dbReference>
<feature type="binding site" evidence="7">
    <location>
        <position position="91"/>
    </location>
    <ligand>
        <name>Mg(2+)</name>
        <dbReference type="ChEBI" id="CHEBI:18420"/>
        <label>1</label>
        <note>catalytic</note>
    </ligand>
</feature>
<gene>
    <name evidence="9" type="ORF">NEOLI_001963</name>
</gene>
<dbReference type="OMA" id="ERGLHPW"/>
<dbReference type="Gene3D" id="3.30.540.10">
    <property type="entry name" value="Fructose-1,6-Bisphosphatase, subunit A, domain 1"/>
    <property type="match status" value="1"/>
</dbReference>
<dbReference type="GO" id="GO:0008934">
    <property type="term" value="F:inositol monophosphate 1-phosphatase activity"/>
    <property type="evidence" value="ECO:0007669"/>
    <property type="project" value="InterPro"/>
</dbReference>
<evidence type="ECO:0000256" key="4">
    <source>
        <dbReference type="ARBA" id="ARBA00022723"/>
    </source>
</evidence>
<feature type="binding site" evidence="7">
    <location>
        <position position="225"/>
    </location>
    <ligand>
        <name>Mg(2+)</name>
        <dbReference type="ChEBI" id="CHEBI:18420"/>
        <label>1</label>
        <note>catalytic</note>
    </ligand>
</feature>
<keyword evidence="6 7" id="KW-0460">Magnesium</keyword>
<dbReference type="InterPro" id="IPR033942">
    <property type="entry name" value="IMPase"/>
</dbReference>
<dbReference type="Gene3D" id="3.40.190.80">
    <property type="match status" value="1"/>
</dbReference>
<dbReference type="Pfam" id="PF00459">
    <property type="entry name" value="Inositol_P"/>
    <property type="match status" value="1"/>
</dbReference>
<dbReference type="EMBL" id="LXFE01001575">
    <property type="protein sequence ID" value="OLL23454.1"/>
    <property type="molecule type" value="Genomic_DNA"/>
</dbReference>
<dbReference type="EC" id="3.1.3.25" evidence="8"/>
<feature type="binding site" evidence="7">
    <location>
        <position position="73"/>
    </location>
    <ligand>
        <name>Mg(2+)</name>
        <dbReference type="ChEBI" id="CHEBI:18420"/>
        <label>1</label>
        <note>catalytic</note>
    </ligand>
</feature>
<evidence type="ECO:0000256" key="1">
    <source>
        <dbReference type="ARBA" id="ARBA00001033"/>
    </source>
</evidence>
<evidence type="ECO:0000256" key="8">
    <source>
        <dbReference type="RuleBase" id="RU364068"/>
    </source>
</evidence>
<dbReference type="GO" id="GO:0046854">
    <property type="term" value="P:phosphatidylinositol phosphate biosynthetic process"/>
    <property type="evidence" value="ECO:0007669"/>
    <property type="project" value="InterPro"/>
</dbReference>
<sequence>MADLGLREIHDYLVPLAREAGEIILQAAQSVSSIVEKQNSTDLVTETDQYVEAFLKNRLLQKFPLISFAFIGEESYSAGVQLTDDPTFIVDPIDGTLNFIHGFPFVACSIGLAVNKTPVVGVVYAPFLDKCYSAIAGEGSWVNEKPLPRIKRTTSTLQQCLVISEFGSDRGPKLDAKCETLKGLLAEKKAMVRGVRATGSAALNFCLVAEGCADLYWELGPWMWDVCAGYAILYEAGGKVVDGLPCQSFEDPGIESRRFLAVRGDMDSVVKEFWEMIQQVEILEQK</sequence>
<dbReference type="PANTHER" id="PTHR20854:SF4">
    <property type="entry name" value="INOSITOL-1-MONOPHOSPHATASE-RELATED"/>
    <property type="match status" value="1"/>
</dbReference>
<dbReference type="InterPro" id="IPR020550">
    <property type="entry name" value="Inositol_monophosphatase_CS"/>
</dbReference>
<feature type="binding site" evidence="7">
    <location>
        <position position="94"/>
    </location>
    <ligand>
        <name>Mg(2+)</name>
        <dbReference type="ChEBI" id="CHEBI:18420"/>
        <label>1</label>
        <note>catalytic</note>
    </ligand>
</feature>
<reference evidence="9 10" key="1">
    <citation type="submission" date="2016-04" db="EMBL/GenBank/DDBJ databases">
        <title>Evolutionary innovation and constraint leading to complex multicellularity in the Ascomycota.</title>
        <authorList>
            <person name="Cisse O."/>
            <person name="Nguyen A."/>
            <person name="Hewitt D.A."/>
            <person name="Jedd G."/>
            <person name="Stajich J.E."/>
        </authorList>
    </citation>
    <scope>NUCLEOTIDE SEQUENCE [LARGE SCALE GENOMIC DNA]</scope>
    <source>
        <strain evidence="9 10">DAH-3</strain>
    </source>
</reference>
<keyword evidence="10" id="KW-1185">Reference proteome</keyword>
<dbReference type="UniPathway" id="UPA00823">
    <property type="reaction ID" value="UER00788"/>
</dbReference>
<name>A0A1U7LLC5_NEOID</name>
<evidence type="ECO:0000256" key="2">
    <source>
        <dbReference type="ARBA" id="ARBA00001946"/>
    </source>
</evidence>
<evidence type="ECO:0000256" key="7">
    <source>
        <dbReference type="PIRSR" id="PIRSR600760-2"/>
    </source>
</evidence>
<organism evidence="9 10">
    <name type="scientific">Neolecta irregularis (strain DAH-3)</name>
    <dbReference type="NCBI Taxonomy" id="1198029"/>
    <lineage>
        <taxon>Eukaryota</taxon>
        <taxon>Fungi</taxon>
        <taxon>Dikarya</taxon>
        <taxon>Ascomycota</taxon>
        <taxon>Taphrinomycotina</taxon>
        <taxon>Neolectales</taxon>
        <taxon>Neolectaceae</taxon>
        <taxon>Neolecta</taxon>
    </lineage>
</organism>
<evidence type="ECO:0000313" key="9">
    <source>
        <dbReference type="EMBL" id="OLL23454.1"/>
    </source>
</evidence>
<dbReference type="AlphaFoldDB" id="A0A1U7LLC5"/>
<accession>A0A1U7LLC5</accession>
<keyword evidence="4 7" id="KW-0479">Metal-binding</keyword>
<evidence type="ECO:0000256" key="6">
    <source>
        <dbReference type="ARBA" id="ARBA00022842"/>
    </source>
</evidence>
<evidence type="ECO:0000256" key="3">
    <source>
        <dbReference type="ARBA" id="ARBA00009759"/>
    </source>
</evidence>
<dbReference type="GO" id="GO:0006021">
    <property type="term" value="P:inositol biosynthetic process"/>
    <property type="evidence" value="ECO:0007669"/>
    <property type="project" value="UniProtKB-UniPathway"/>
</dbReference>
<dbReference type="GO" id="GO:0007165">
    <property type="term" value="P:signal transduction"/>
    <property type="evidence" value="ECO:0007669"/>
    <property type="project" value="TreeGrafter"/>
</dbReference>
<comment type="catalytic activity">
    <reaction evidence="1 8">
        <text>a myo-inositol phosphate + H2O = myo-inositol + phosphate</text>
        <dbReference type="Rhea" id="RHEA:24056"/>
        <dbReference type="ChEBI" id="CHEBI:15377"/>
        <dbReference type="ChEBI" id="CHEBI:17268"/>
        <dbReference type="ChEBI" id="CHEBI:43474"/>
        <dbReference type="ChEBI" id="CHEBI:84139"/>
        <dbReference type="EC" id="3.1.3.25"/>
    </reaction>
</comment>
<comment type="cofactor">
    <cofactor evidence="2 7 8">
        <name>Mg(2+)</name>
        <dbReference type="ChEBI" id="CHEBI:18420"/>
    </cofactor>
</comment>
<dbReference type="PRINTS" id="PR00377">
    <property type="entry name" value="IMPHPHTASES"/>
</dbReference>
<dbReference type="InterPro" id="IPR020583">
    <property type="entry name" value="Inositol_monoP_metal-BS"/>
</dbReference>
<dbReference type="Proteomes" id="UP000186594">
    <property type="component" value="Unassembled WGS sequence"/>
</dbReference>
<evidence type="ECO:0000256" key="5">
    <source>
        <dbReference type="ARBA" id="ARBA00022801"/>
    </source>
</evidence>
<dbReference type="SUPFAM" id="SSF56655">
    <property type="entry name" value="Carbohydrate phosphatase"/>
    <property type="match status" value="1"/>
</dbReference>
<dbReference type="PANTHER" id="PTHR20854">
    <property type="entry name" value="INOSITOL MONOPHOSPHATASE"/>
    <property type="match status" value="1"/>
</dbReference>
<keyword evidence="5 8" id="KW-0378">Hydrolase</keyword>
<proteinExistence type="inferred from homology"/>
<protein>
    <recommendedName>
        <fullName evidence="8">Inositol-1-monophosphatase</fullName>
        <ecNumber evidence="8">3.1.3.25</ecNumber>
    </recommendedName>
</protein>
<dbReference type="FunFam" id="3.30.540.10:FF:000004">
    <property type="entry name" value="Inositol-1-monophosphatase"/>
    <property type="match status" value="1"/>
</dbReference>